<keyword evidence="1" id="KW-0812">Transmembrane</keyword>
<organism evidence="2 3">
    <name type="scientific">Absicoccus intestinalis</name>
    <dbReference type="NCBI Taxonomy" id="2926319"/>
    <lineage>
        <taxon>Bacteria</taxon>
        <taxon>Bacillati</taxon>
        <taxon>Bacillota</taxon>
        <taxon>Erysipelotrichia</taxon>
        <taxon>Erysipelotrichales</taxon>
        <taxon>Erysipelotrichaceae</taxon>
        <taxon>Absicoccus</taxon>
    </lineage>
</organism>
<proteinExistence type="predicted"/>
<reference evidence="2 3" key="1">
    <citation type="submission" date="2022-03" db="EMBL/GenBank/DDBJ databases">
        <title>Novel taxa within the pig intestine.</title>
        <authorList>
            <person name="Wylensek D."/>
            <person name="Bishof K."/>
            <person name="Afrizal A."/>
            <person name="Clavel T."/>
        </authorList>
    </citation>
    <scope>NUCLEOTIDE SEQUENCE [LARGE SCALE GENOMIC DNA]</scope>
    <source>
        <strain evidence="2 3">Cla-KB-P134</strain>
    </source>
</reference>
<keyword evidence="1" id="KW-0472">Membrane</keyword>
<keyword evidence="1" id="KW-1133">Transmembrane helix</keyword>
<sequence>MYYNSYSLPTYHTLFSADAFIQTTIIPLCLIFVIDGWVIYRKLKFSPLAFLRHDLHKAKQRHAISLRHGSFLHRIQWRMTLQNIPTYATVCVGIFFVMILLSMAIGLPDTLKHYQNDVSSLMLAKYETIVTDDDVTTSVSSAESFLMETLNYKTNSFQEEVSIFGVKPSSQFTRSKQLRHLKGNQILISQSMHDKYDIQVGDTIVLHAQYDFHLRIKSGRNL</sequence>
<keyword evidence="3" id="KW-1185">Reference proteome</keyword>
<comment type="caution">
    <text evidence="2">The sequence shown here is derived from an EMBL/GenBank/DDBJ whole genome shotgun (WGS) entry which is preliminary data.</text>
</comment>
<gene>
    <name evidence="2" type="ORF">MOZ64_02930</name>
</gene>
<dbReference type="Proteomes" id="UP001285244">
    <property type="component" value="Unassembled WGS sequence"/>
</dbReference>
<feature type="transmembrane region" description="Helical" evidence="1">
    <location>
        <begin position="84"/>
        <end position="107"/>
    </location>
</feature>
<evidence type="ECO:0000256" key="1">
    <source>
        <dbReference type="SAM" id="Phobius"/>
    </source>
</evidence>
<protein>
    <submittedName>
        <fullName evidence="2">Uncharacterized protein</fullName>
    </submittedName>
</protein>
<dbReference type="EMBL" id="JALBUS010000003">
    <property type="protein sequence ID" value="MDX8416801.1"/>
    <property type="molecule type" value="Genomic_DNA"/>
</dbReference>
<evidence type="ECO:0000313" key="3">
    <source>
        <dbReference type="Proteomes" id="UP001285244"/>
    </source>
</evidence>
<name>A0ABU4WL53_9FIRM</name>
<feature type="transmembrane region" description="Helical" evidence="1">
    <location>
        <begin position="20"/>
        <end position="40"/>
    </location>
</feature>
<evidence type="ECO:0000313" key="2">
    <source>
        <dbReference type="EMBL" id="MDX8416801.1"/>
    </source>
</evidence>
<accession>A0ABU4WL53</accession>